<proteinExistence type="predicted"/>
<comment type="caution">
    <text evidence="3">The sequence shown here is derived from an EMBL/GenBank/DDBJ whole genome shotgun (WGS) entry which is preliminary data.</text>
</comment>
<feature type="transmembrane region" description="Helical" evidence="2">
    <location>
        <begin position="6"/>
        <end position="25"/>
    </location>
</feature>
<organism evidence="3 4">
    <name type="scientific">Ceratodon purpureus</name>
    <name type="common">Fire moss</name>
    <name type="synonym">Dicranum purpureum</name>
    <dbReference type="NCBI Taxonomy" id="3225"/>
    <lineage>
        <taxon>Eukaryota</taxon>
        <taxon>Viridiplantae</taxon>
        <taxon>Streptophyta</taxon>
        <taxon>Embryophyta</taxon>
        <taxon>Bryophyta</taxon>
        <taxon>Bryophytina</taxon>
        <taxon>Bryopsida</taxon>
        <taxon>Dicranidae</taxon>
        <taxon>Pseudoditrichales</taxon>
        <taxon>Ditrichaceae</taxon>
        <taxon>Ceratodon</taxon>
    </lineage>
</organism>
<reference evidence="3" key="1">
    <citation type="submission" date="2020-06" db="EMBL/GenBank/DDBJ databases">
        <title>WGS assembly of Ceratodon purpureus strain R40.</title>
        <authorList>
            <person name="Carey S.B."/>
            <person name="Jenkins J."/>
            <person name="Shu S."/>
            <person name="Lovell J.T."/>
            <person name="Sreedasyam A."/>
            <person name="Maumus F."/>
            <person name="Tiley G.P."/>
            <person name="Fernandez-Pozo N."/>
            <person name="Barry K."/>
            <person name="Chen C."/>
            <person name="Wang M."/>
            <person name="Lipzen A."/>
            <person name="Daum C."/>
            <person name="Saski C.A."/>
            <person name="Payton A.C."/>
            <person name="Mcbreen J.C."/>
            <person name="Conrad R.E."/>
            <person name="Kollar L.M."/>
            <person name="Olsson S."/>
            <person name="Huttunen S."/>
            <person name="Landis J.B."/>
            <person name="Wickett N.J."/>
            <person name="Johnson M.G."/>
            <person name="Rensing S.A."/>
            <person name="Grimwood J."/>
            <person name="Schmutz J."/>
            <person name="Mcdaniel S.F."/>
        </authorList>
    </citation>
    <scope>NUCLEOTIDE SEQUENCE</scope>
    <source>
        <strain evidence="3">R40</strain>
    </source>
</reference>
<accession>A0A8T0GA58</accession>
<evidence type="ECO:0000313" key="4">
    <source>
        <dbReference type="Proteomes" id="UP000822688"/>
    </source>
</evidence>
<sequence length="150" mass="16658">MLLVSATGYLVVILLHCPITLRISIHSRRRSTRTRTLLSTGSGTLRNAATGRPAARDAPHHGENLLLLLPQKLTGRLARVVHGPHQRLPIRHDVKQPLRRHLSRDLGGRHQLPKSQTLTQGYPTIPKILQKSSKNPEKCSQAIPTIPKLS</sequence>
<dbReference type="EMBL" id="CM026433">
    <property type="protein sequence ID" value="KAG0555605.1"/>
    <property type="molecule type" value="Genomic_DNA"/>
</dbReference>
<name>A0A8T0GA58_CERPU</name>
<protein>
    <submittedName>
        <fullName evidence="3">Uncharacterized protein</fullName>
    </submittedName>
</protein>
<evidence type="ECO:0000313" key="3">
    <source>
        <dbReference type="EMBL" id="KAG0555605.1"/>
    </source>
</evidence>
<feature type="compositionally biased region" description="Polar residues" evidence="1">
    <location>
        <begin position="113"/>
        <end position="122"/>
    </location>
</feature>
<keyword evidence="4" id="KW-1185">Reference proteome</keyword>
<evidence type="ECO:0000256" key="1">
    <source>
        <dbReference type="SAM" id="MobiDB-lite"/>
    </source>
</evidence>
<dbReference type="Proteomes" id="UP000822688">
    <property type="component" value="Chromosome 12"/>
</dbReference>
<keyword evidence="2" id="KW-0472">Membrane</keyword>
<dbReference type="AlphaFoldDB" id="A0A8T0GA58"/>
<feature type="region of interest" description="Disordered" evidence="1">
    <location>
        <begin position="104"/>
        <end position="123"/>
    </location>
</feature>
<keyword evidence="2" id="KW-0812">Transmembrane</keyword>
<evidence type="ECO:0000256" key="2">
    <source>
        <dbReference type="SAM" id="Phobius"/>
    </source>
</evidence>
<gene>
    <name evidence="3" type="ORF">KC19_12G181400</name>
</gene>
<feature type="region of interest" description="Disordered" evidence="1">
    <location>
        <begin position="131"/>
        <end position="150"/>
    </location>
</feature>
<keyword evidence="2" id="KW-1133">Transmembrane helix</keyword>